<proteinExistence type="predicted"/>
<sequence>MDAYAVMLATQAAAAVISQMPTHNWRKTKTAVVHLFDRTSAGERAAITEELDEMREQLLRSGNSIGLKSGLLFECTRRFGQLLEADDAAADGLRQILDDISGESPDAPYALLHRATYGQHLDAESTVAVTGSFSQFIRGINRDG</sequence>
<evidence type="ECO:0000313" key="1">
    <source>
        <dbReference type="EMBL" id="SNS95129.1"/>
    </source>
</evidence>
<organism evidence="1 2">
    <name type="scientific">Asanoa hainanensis</name>
    <dbReference type="NCBI Taxonomy" id="560556"/>
    <lineage>
        <taxon>Bacteria</taxon>
        <taxon>Bacillati</taxon>
        <taxon>Actinomycetota</taxon>
        <taxon>Actinomycetes</taxon>
        <taxon>Micromonosporales</taxon>
        <taxon>Micromonosporaceae</taxon>
        <taxon>Asanoa</taxon>
    </lineage>
</organism>
<dbReference type="Proteomes" id="UP000198362">
    <property type="component" value="Unassembled WGS sequence"/>
</dbReference>
<reference evidence="1 2" key="1">
    <citation type="submission" date="2017-06" db="EMBL/GenBank/DDBJ databases">
        <authorList>
            <person name="Kim H.J."/>
            <person name="Triplett B.A."/>
        </authorList>
    </citation>
    <scope>NUCLEOTIDE SEQUENCE [LARGE SCALE GENOMIC DNA]</scope>
    <source>
        <strain evidence="1 2">CGMCC 4.5593</strain>
    </source>
</reference>
<accession>A0A239INK0</accession>
<dbReference type="RefSeq" id="WP_089245570.1">
    <property type="nucleotide sequence ID" value="NZ_FZPH01000002.1"/>
</dbReference>
<protein>
    <submittedName>
        <fullName evidence="1">Uncharacterized protein</fullName>
    </submittedName>
</protein>
<evidence type="ECO:0000313" key="2">
    <source>
        <dbReference type="Proteomes" id="UP000198362"/>
    </source>
</evidence>
<keyword evidence="2" id="KW-1185">Reference proteome</keyword>
<dbReference type="AlphaFoldDB" id="A0A239INK0"/>
<gene>
    <name evidence="1" type="ORF">SAMN05421812_102484</name>
</gene>
<name>A0A239INK0_9ACTN</name>
<dbReference type="EMBL" id="FZPH01000002">
    <property type="protein sequence ID" value="SNS95129.1"/>
    <property type="molecule type" value="Genomic_DNA"/>
</dbReference>